<dbReference type="GO" id="GO:0009279">
    <property type="term" value="C:cell outer membrane"/>
    <property type="evidence" value="ECO:0007669"/>
    <property type="project" value="TreeGrafter"/>
</dbReference>
<dbReference type="Proteomes" id="UP000219281">
    <property type="component" value="Unassembled WGS sequence"/>
</dbReference>
<dbReference type="Pfam" id="PF18998">
    <property type="entry name" value="Flg_new_2"/>
    <property type="match status" value="2"/>
</dbReference>
<keyword evidence="4" id="KW-0063">Aspartyl esterase</keyword>
<dbReference type="RefSeq" id="WP_097133581.1">
    <property type="nucleotide sequence ID" value="NZ_OCMT01000004.1"/>
</dbReference>
<dbReference type="InterPro" id="IPR012334">
    <property type="entry name" value="Pectin_lyas_fold"/>
</dbReference>
<dbReference type="InterPro" id="IPR013783">
    <property type="entry name" value="Ig-like_fold"/>
</dbReference>
<dbReference type="PANTHER" id="PTHR31321">
    <property type="entry name" value="ACYL-COA THIOESTER HYDROLASE YBHC-RELATED"/>
    <property type="match status" value="1"/>
</dbReference>
<keyword evidence="2 5" id="KW-0732">Signal</keyword>
<evidence type="ECO:0000313" key="11">
    <source>
        <dbReference type="Proteomes" id="UP000219281"/>
    </source>
</evidence>
<evidence type="ECO:0000256" key="3">
    <source>
        <dbReference type="ARBA" id="ARBA00022801"/>
    </source>
</evidence>
<evidence type="ECO:0000259" key="9">
    <source>
        <dbReference type="Pfam" id="PF18998"/>
    </source>
</evidence>
<name>A0A286ADY5_9SPHI</name>
<feature type="domain" description="Pectinesterase catalytic" evidence="6">
    <location>
        <begin position="645"/>
        <end position="967"/>
    </location>
</feature>
<evidence type="ECO:0000256" key="4">
    <source>
        <dbReference type="ARBA" id="ARBA00023085"/>
    </source>
</evidence>
<dbReference type="InterPro" id="IPR011050">
    <property type="entry name" value="Pectin_lyase_fold/virulence"/>
</dbReference>
<feature type="domain" description="SbsA Ig-like" evidence="7">
    <location>
        <begin position="539"/>
        <end position="633"/>
    </location>
</feature>
<accession>A0A286ADY5</accession>
<dbReference type="SUPFAM" id="SSF51126">
    <property type="entry name" value="Pectin lyase-like"/>
    <property type="match status" value="1"/>
</dbReference>
<dbReference type="InterPro" id="IPR000070">
    <property type="entry name" value="Pectinesterase_cat"/>
</dbReference>
<feature type="domain" description="Bacterial repeat" evidence="9">
    <location>
        <begin position="287"/>
        <end position="356"/>
    </location>
</feature>
<proteinExistence type="inferred from homology"/>
<dbReference type="InterPro" id="IPR026444">
    <property type="entry name" value="Secre_tail"/>
</dbReference>
<dbReference type="NCBIfam" id="TIGR04183">
    <property type="entry name" value="Por_Secre_tail"/>
    <property type="match status" value="1"/>
</dbReference>
<comment type="similarity">
    <text evidence="1">Belongs to the pectinesterase family.</text>
</comment>
<dbReference type="SUPFAM" id="SSF49265">
    <property type="entry name" value="Fibronectin type III"/>
    <property type="match status" value="1"/>
</dbReference>
<dbReference type="Pfam" id="PF13205">
    <property type="entry name" value="Big_5"/>
    <property type="match status" value="1"/>
</dbReference>
<dbReference type="InterPro" id="IPR036116">
    <property type="entry name" value="FN3_sf"/>
</dbReference>
<dbReference type="OrthoDB" id="696979at2"/>
<dbReference type="Gene3D" id="2.60.40.10">
    <property type="entry name" value="Immunoglobulins"/>
    <property type="match status" value="2"/>
</dbReference>
<dbReference type="GO" id="GO:0042545">
    <property type="term" value="P:cell wall modification"/>
    <property type="evidence" value="ECO:0007669"/>
    <property type="project" value="InterPro"/>
</dbReference>
<evidence type="ECO:0000313" key="10">
    <source>
        <dbReference type="EMBL" id="SOD20103.1"/>
    </source>
</evidence>
<dbReference type="EMBL" id="OCMT01000004">
    <property type="protein sequence ID" value="SOD20103.1"/>
    <property type="molecule type" value="Genomic_DNA"/>
</dbReference>
<feature type="domain" description="Bacterial repeat" evidence="9">
    <location>
        <begin position="207"/>
        <end position="281"/>
    </location>
</feature>
<reference evidence="11" key="1">
    <citation type="submission" date="2017-09" db="EMBL/GenBank/DDBJ databases">
        <authorList>
            <person name="Varghese N."/>
            <person name="Submissions S."/>
        </authorList>
    </citation>
    <scope>NUCLEOTIDE SEQUENCE [LARGE SCALE GENOMIC DNA]</scope>
    <source>
        <strain evidence="11">CGMCC 1.12803</strain>
    </source>
</reference>
<protein>
    <submittedName>
        <fullName evidence="10">Por secretion system C-terminal sorting domain-containing protein</fullName>
    </submittedName>
</protein>
<dbReference type="InterPro" id="IPR044060">
    <property type="entry name" value="Bacterial_rp_domain"/>
</dbReference>
<gene>
    <name evidence="10" type="ORF">SAMN06297358_3815</name>
</gene>
<keyword evidence="3" id="KW-0378">Hydrolase</keyword>
<dbReference type="Gene3D" id="2.160.20.10">
    <property type="entry name" value="Single-stranded right-handed beta-helix, Pectin lyase-like"/>
    <property type="match status" value="1"/>
</dbReference>
<keyword evidence="11" id="KW-1185">Reference proteome</keyword>
<dbReference type="Pfam" id="PF18962">
    <property type="entry name" value="Por_Secre_tail"/>
    <property type="match status" value="1"/>
</dbReference>
<dbReference type="InterPro" id="IPR032812">
    <property type="entry name" value="SbsA_Ig"/>
</dbReference>
<evidence type="ECO:0000256" key="5">
    <source>
        <dbReference type="SAM" id="SignalP"/>
    </source>
</evidence>
<evidence type="ECO:0000256" key="2">
    <source>
        <dbReference type="ARBA" id="ARBA00022729"/>
    </source>
</evidence>
<evidence type="ECO:0000259" key="6">
    <source>
        <dbReference type="Pfam" id="PF01095"/>
    </source>
</evidence>
<dbReference type="AlphaFoldDB" id="A0A286ADY5"/>
<evidence type="ECO:0000259" key="8">
    <source>
        <dbReference type="Pfam" id="PF18962"/>
    </source>
</evidence>
<dbReference type="Pfam" id="PF01095">
    <property type="entry name" value="Pectinesterase"/>
    <property type="match status" value="1"/>
</dbReference>
<dbReference type="GO" id="GO:0030599">
    <property type="term" value="F:pectinesterase activity"/>
    <property type="evidence" value="ECO:0007669"/>
    <property type="project" value="InterPro"/>
</dbReference>
<organism evidence="10 11">
    <name type="scientific">Pedobacter xixiisoli</name>
    <dbReference type="NCBI Taxonomy" id="1476464"/>
    <lineage>
        <taxon>Bacteria</taxon>
        <taxon>Pseudomonadati</taxon>
        <taxon>Bacteroidota</taxon>
        <taxon>Sphingobacteriia</taxon>
        <taxon>Sphingobacteriales</taxon>
        <taxon>Sphingobacteriaceae</taxon>
        <taxon>Pedobacter</taxon>
    </lineage>
</organism>
<evidence type="ECO:0000256" key="1">
    <source>
        <dbReference type="ARBA" id="ARBA00008891"/>
    </source>
</evidence>
<feature type="chain" id="PRO_5013080728" evidence="5">
    <location>
        <begin position="22"/>
        <end position="1242"/>
    </location>
</feature>
<feature type="signal peptide" evidence="5">
    <location>
        <begin position="1"/>
        <end position="21"/>
    </location>
</feature>
<sequence>MNKNFTLFICALLFFVQQSWAQEKLLYSTEFNAASSNAQSNWAAVAATSSEQTVTKTTDFSAESLTFKFFQIAVSPTAVDAARFKYAPAAADAGGVQVTAGWAQAQKNLGSYIELSALNSITKVVFTHGATGGSRGYKLWKKVGSGAWTEVSTSFAVPSSGQQVTVNINETNVALKFTNLNDPQNAYLFDLKIYGNYTSTVTQYPLTTTLSNAAAGTIARSPNATDYDAGTDVSLTATSNFGYRFVKWVDAANGDADLSTANPYTVTMNASKSVKAVYEAKNTYTFTVTKEGSTWGEVKLTPEPTNGKYEEGTEVTMDIISNPVTTFSRWEDNTTAAQRTILVNGNKAFTATFDEIPFIVGWNFKDQNIKTAKIGDYYAESSNTGTISVFEPSGTAVNWLSNAGTFSPSYPNIRFWTAGADFATKRRYLQAQISTTGYKNIQVRSLVSANYQAYKVMTLQYSTDGTSFTEAGRVDITEVYNSAWKDFSVTLPVGAENQTRIYLRWVADATSGLLGTSTDNDGSAFTNIYVYADKEVVNDTAAPLLVSTTPANASSTATINGSVVLTFNERVKLGTGSITLGSKTLAGTFGSKTVTFPYEKLSYNTSYTVTVPNGALTDMSGNAYAGTSFTFTTANRAEPTKKLYDAIVAKDGSGNYTSVIDAIAAAPASRTIPWIIFVKNGTYTGHHDIPANKPFIHLIGQNRNGVIITDNRLSGDDEKGTMVYHVSLGATMVVNSPNVYFENITFENSIGYNDLTGPQALALYTIADKFAMNNCYLRSYQDTYLTSYNSLSARHYVRKSKIEGAVDFVYGAGDVFFESDTLAINRSTGGYIVAPSHQSGTAYGYVFSNNVITRANKVSNTGTNPATNVDGNSINVTTYLGRPWQNAAKTVFINTKLAANLSVYPEGWAAWNNAPAIFADYGTVNSNGQAVDISQRRSSYPVGGNNIAAQSSLTDNEAANYTYENVILRSGDSWDPRLIAEAPEQPGNLSVNSSFKLTWDAVSYTRLYVITRNNAVIGFSLTNEYTDATATAGTNYIYKVQAASEYGALSTAAELNQVLPITGLTFNAKKVGNTAALNWSTLSEKNTSHFDIERSSDGKAFERIGKRDAVGESSSLKSYQFADVNPLSGYNYYRVKAVDKDGQFSESTVLSLKFDLQSTAFNIYPNPTANHEFSIDLLLAKADEVTVKIISLDGRVLQTETGNWLQGKSAKKITLNSNIPSGIYLVNISGNGLNEVSKIVVK</sequence>
<feature type="domain" description="Secretion system C-terminal sorting" evidence="8">
    <location>
        <begin position="1163"/>
        <end position="1241"/>
    </location>
</feature>
<evidence type="ECO:0000259" key="7">
    <source>
        <dbReference type="Pfam" id="PF13205"/>
    </source>
</evidence>
<dbReference type="PANTHER" id="PTHR31321:SF57">
    <property type="entry name" value="PECTINESTERASE 53-RELATED"/>
    <property type="match status" value="1"/>
</dbReference>